<reference evidence="12" key="1">
    <citation type="journal article" date="2019" name="Int. J. Syst. Evol. Microbiol.">
        <title>The Global Catalogue of Microorganisms (GCM) 10K type strain sequencing project: providing services to taxonomists for standard genome sequencing and annotation.</title>
        <authorList>
            <consortium name="The Broad Institute Genomics Platform"/>
            <consortium name="The Broad Institute Genome Sequencing Center for Infectious Disease"/>
            <person name="Wu L."/>
            <person name="Ma J."/>
        </authorList>
    </citation>
    <scope>NUCLEOTIDE SEQUENCE [LARGE SCALE GENOMIC DNA]</scope>
    <source>
        <strain evidence="12">CGMCC 1.15342</strain>
    </source>
</reference>
<dbReference type="CDD" id="cd05403">
    <property type="entry name" value="NT_KNTase_like"/>
    <property type="match status" value="1"/>
</dbReference>
<evidence type="ECO:0000256" key="2">
    <source>
        <dbReference type="ARBA" id="ARBA00022649"/>
    </source>
</evidence>
<dbReference type="InterPro" id="IPR002934">
    <property type="entry name" value="Polymerase_NTP_transf_dom"/>
</dbReference>
<dbReference type="SUPFAM" id="SSF81301">
    <property type="entry name" value="Nucleotidyltransferase"/>
    <property type="match status" value="1"/>
</dbReference>
<evidence type="ECO:0000313" key="11">
    <source>
        <dbReference type="EMBL" id="GGC24412.1"/>
    </source>
</evidence>
<evidence type="ECO:0000256" key="6">
    <source>
        <dbReference type="ARBA" id="ARBA00022741"/>
    </source>
</evidence>
<keyword evidence="3" id="KW-0808">Transferase</keyword>
<dbReference type="Pfam" id="PF01909">
    <property type="entry name" value="NTP_transf_2"/>
    <property type="match status" value="1"/>
</dbReference>
<evidence type="ECO:0000256" key="9">
    <source>
        <dbReference type="ARBA" id="ARBA00038276"/>
    </source>
</evidence>
<keyword evidence="7" id="KW-0067">ATP-binding</keyword>
<protein>
    <submittedName>
        <fullName evidence="11">Nucleotidyltransferase</fullName>
    </submittedName>
</protein>
<dbReference type="Proteomes" id="UP000597338">
    <property type="component" value="Unassembled WGS sequence"/>
</dbReference>
<comment type="cofactor">
    <cofactor evidence="1">
        <name>Mg(2+)</name>
        <dbReference type="ChEBI" id="CHEBI:18420"/>
    </cofactor>
</comment>
<feature type="domain" description="Polymerase nucleotidyl transferase" evidence="10">
    <location>
        <begin position="9"/>
        <end position="93"/>
    </location>
</feature>
<sequence length="101" mass="11852">MKLSKKDINTIRKYFSRIPVNKAYLFGSFARNQADESSDVDILVELDYRQPIGLRFFTFQDELSTLLNRGVDLVTEDGLSKYVRPFVENDKVLIYERPARR</sequence>
<dbReference type="EMBL" id="BMIK01000003">
    <property type="protein sequence ID" value="GGC24412.1"/>
    <property type="molecule type" value="Genomic_DNA"/>
</dbReference>
<evidence type="ECO:0000256" key="7">
    <source>
        <dbReference type="ARBA" id="ARBA00022840"/>
    </source>
</evidence>
<keyword evidence="4" id="KW-0548">Nucleotidyltransferase</keyword>
<dbReference type="RefSeq" id="WP_188749207.1">
    <property type="nucleotide sequence ID" value="NZ_BMIK01000003.1"/>
</dbReference>
<comment type="similarity">
    <text evidence="9">Belongs to the MntA antitoxin family.</text>
</comment>
<keyword evidence="8" id="KW-0460">Magnesium</keyword>
<evidence type="ECO:0000256" key="5">
    <source>
        <dbReference type="ARBA" id="ARBA00022723"/>
    </source>
</evidence>
<dbReference type="PANTHER" id="PTHR33571">
    <property type="entry name" value="SSL8005 PROTEIN"/>
    <property type="match status" value="1"/>
</dbReference>
<keyword evidence="5" id="KW-0479">Metal-binding</keyword>
<proteinExistence type="inferred from homology"/>
<keyword evidence="6" id="KW-0547">Nucleotide-binding</keyword>
<keyword evidence="12" id="KW-1185">Reference proteome</keyword>
<evidence type="ECO:0000256" key="3">
    <source>
        <dbReference type="ARBA" id="ARBA00022679"/>
    </source>
</evidence>
<comment type="caution">
    <text evidence="11">The sequence shown here is derived from an EMBL/GenBank/DDBJ whole genome shotgun (WGS) entry which is preliminary data.</text>
</comment>
<evidence type="ECO:0000256" key="1">
    <source>
        <dbReference type="ARBA" id="ARBA00001946"/>
    </source>
</evidence>
<evidence type="ECO:0000256" key="8">
    <source>
        <dbReference type="ARBA" id="ARBA00022842"/>
    </source>
</evidence>
<evidence type="ECO:0000256" key="4">
    <source>
        <dbReference type="ARBA" id="ARBA00022695"/>
    </source>
</evidence>
<evidence type="ECO:0000259" key="10">
    <source>
        <dbReference type="Pfam" id="PF01909"/>
    </source>
</evidence>
<organism evidence="11 12">
    <name type="scientific">Parapedobacter defluvii</name>
    <dbReference type="NCBI Taxonomy" id="2045106"/>
    <lineage>
        <taxon>Bacteria</taxon>
        <taxon>Pseudomonadati</taxon>
        <taxon>Bacteroidota</taxon>
        <taxon>Sphingobacteriia</taxon>
        <taxon>Sphingobacteriales</taxon>
        <taxon>Sphingobacteriaceae</taxon>
        <taxon>Parapedobacter</taxon>
    </lineage>
</organism>
<name>A0ABQ1LK15_9SPHI</name>
<evidence type="ECO:0000313" key="12">
    <source>
        <dbReference type="Proteomes" id="UP000597338"/>
    </source>
</evidence>
<dbReference type="PANTHER" id="PTHR33571:SF14">
    <property type="entry name" value="PROTEIN ADENYLYLTRANSFERASE MJ0435-RELATED"/>
    <property type="match status" value="1"/>
</dbReference>
<dbReference type="InterPro" id="IPR052038">
    <property type="entry name" value="Type-VII_TA_antitoxin"/>
</dbReference>
<gene>
    <name evidence="11" type="ORF">GCM10011386_15460</name>
</gene>
<dbReference type="Gene3D" id="3.30.460.10">
    <property type="entry name" value="Beta Polymerase, domain 2"/>
    <property type="match status" value="1"/>
</dbReference>
<keyword evidence="2" id="KW-1277">Toxin-antitoxin system</keyword>
<accession>A0ABQ1LK15</accession>
<dbReference type="InterPro" id="IPR043519">
    <property type="entry name" value="NT_sf"/>
</dbReference>